<evidence type="ECO:0000313" key="3">
    <source>
        <dbReference type="Proteomes" id="UP000177565"/>
    </source>
</evidence>
<protein>
    <submittedName>
        <fullName evidence="2">Uncharacterized protein</fullName>
    </submittedName>
</protein>
<keyword evidence="1" id="KW-1133">Transmembrane helix</keyword>
<organism evidence="2 3">
    <name type="scientific">Candidatus Taylorbacteria bacterium RIFCSPHIGHO2_02_FULL_46_13</name>
    <dbReference type="NCBI Taxonomy" id="1802312"/>
    <lineage>
        <taxon>Bacteria</taxon>
        <taxon>Candidatus Tayloriibacteriota</taxon>
    </lineage>
</organism>
<comment type="caution">
    <text evidence="2">The sequence shown here is derived from an EMBL/GenBank/DDBJ whole genome shotgun (WGS) entry which is preliminary data.</text>
</comment>
<sequence length="128" mass="14822">MRESEKIEPLAQLRRNILVRISQEERRRARAFLFVSVTVAPLSVLGTVFSVRYMLRGFYQSSFYDYFSLLFSDPDIIFTYWREFVLSLAEATPFIGITVSLITIGILLVSIRIFANNLRKGSLIPKHL</sequence>
<dbReference type="STRING" id="1802312.A3C06_04635"/>
<evidence type="ECO:0000313" key="2">
    <source>
        <dbReference type="EMBL" id="OHA26246.1"/>
    </source>
</evidence>
<keyword evidence="1" id="KW-0472">Membrane</keyword>
<dbReference type="AlphaFoldDB" id="A0A1G2MQV3"/>
<name>A0A1G2MQV3_9BACT</name>
<feature type="transmembrane region" description="Helical" evidence="1">
    <location>
        <begin position="94"/>
        <end position="115"/>
    </location>
</feature>
<dbReference type="Proteomes" id="UP000177565">
    <property type="component" value="Unassembled WGS sequence"/>
</dbReference>
<gene>
    <name evidence="2" type="ORF">A3C06_04635</name>
</gene>
<evidence type="ECO:0000256" key="1">
    <source>
        <dbReference type="SAM" id="Phobius"/>
    </source>
</evidence>
<feature type="transmembrane region" description="Helical" evidence="1">
    <location>
        <begin position="31"/>
        <end position="55"/>
    </location>
</feature>
<reference evidence="2 3" key="1">
    <citation type="journal article" date="2016" name="Nat. Commun.">
        <title>Thousands of microbial genomes shed light on interconnected biogeochemical processes in an aquifer system.</title>
        <authorList>
            <person name="Anantharaman K."/>
            <person name="Brown C.T."/>
            <person name="Hug L.A."/>
            <person name="Sharon I."/>
            <person name="Castelle C.J."/>
            <person name="Probst A.J."/>
            <person name="Thomas B.C."/>
            <person name="Singh A."/>
            <person name="Wilkins M.J."/>
            <person name="Karaoz U."/>
            <person name="Brodie E.L."/>
            <person name="Williams K.H."/>
            <person name="Hubbard S.S."/>
            <person name="Banfield J.F."/>
        </authorList>
    </citation>
    <scope>NUCLEOTIDE SEQUENCE [LARGE SCALE GENOMIC DNA]</scope>
</reference>
<keyword evidence="1" id="KW-0812">Transmembrane</keyword>
<accession>A0A1G2MQV3</accession>
<dbReference type="EMBL" id="MHRQ01000024">
    <property type="protein sequence ID" value="OHA26246.1"/>
    <property type="molecule type" value="Genomic_DNA"/>
</dbReference>
<proteinExistence type="predicted"/>